<sequence length="75" mass="8000">MVEIIPCLVRKEMLGINGLLTPKMAIPVLVDSEYSGVGVPHGVLGDIWMHLELKGGEICDHWTSIAGERGSAATS</sequence>
<organism evidence="1 2">
    <name type="scientific">Brassica cretica</name>
    <name type="common">Mustard</name>
    <dbReference type="NCBI Taxonomy" id="69181"/>
    <lineage>
        <taxon>Eukaryota</taxon>
        <taxon>Viridiplantae</taxon>
        <taxon>Streptophyta</taxon>
        <taxon>Embryophyta</taxon>
        <taxon>Tracheophyta</taxon>
        <taxon>Spermatophyta</taxon>
        <taxon>Magnoliopsida</taxon>
        <taxon>eudicotyledons</taxon>
        <taxon>Gunneridae</taxon>
        <taxon>Pentapetalae</taxon>
        <taxon>rosids</taxon>
        <taxon>malvids</taxon>
        <taxon>Brassicales</taxon>
        <taxon>Brassicaceae</taxon>
        <taxon>Brassiceae</taxon>
        <taxon>Brassica</taxon>
    </lineage>
</organism>
<dbReference type="EMBL" id="QGKW02000007">
    <property type="protein sequence ID" value="KAF2619156.1"/>
    <property type="molecule type" value="Genomic_DNA"/>
</dbReference>
<dbReference type="Proteomes" id="UP000712281">
    <property type="component" value="Unassembled WGS sequence"/>
</dbReference>
<reference evidence="1" key="1">
    <citation type="submission" date="2019-12" db="EMBL/GenBank/DDBJ databases">
        <title>Genome sequencing and annotation of Brassica cretica.</title>
        <authorList>
            <person name="Studholme D.J."/>
            <person name="Sarris P.F."/>
        </authorList>
    </citation>
    <scope>NUCLEOTIDE SEQUENCE</scope>
    <source>
        <strain evidence="1">PFS-001/15</strain>
        <tissue evidence="1">Leaf</tissue>
    </source>
</reference>
<gene>
    <name evidence="1" type="ORF">F2Q68_00038220</name>
</gene>
<name>A0A8S9MNU7_BRACR</name>
<evidence type="ECO:0000313" key="1">
    <source>
        <dbReference type="EMBL" id="KAF2619156.1"/>
    </source>
</evidence>
<protein>
    <submittedName>
        <fullName evidence="1">Uncharacterized protein</fullName>
    </submittedName>
</protein>
<comment type="caution">
    <text evidence="1">The sequence shown here is derived from an EMBL/GenBank/DDBJ whole genome shotgun (WGS) entry which is preliminary data.</text>
</comment>
<accession>A0A8S9MNU7</accession>
<proteinExistence type="predicted"/>
<evidence type="ECO:0000313" key="2">
    <source>
        <dbReference type="Proteomes" id="UP000712281"/>
    </source>
</evidence>
<dbReference type="AlphaFoldDB" id="A0A8S9MNU7"/>